<comment type="similarity">
    <text evidence="1">Belongs to the LysR transcriptional regulatory family.</text>
</comment>
<dbReference type="InterPro" id="IPR036390">
    <property type="entry name" value="WH_DNA-bd_sf"/>
</dbReference>
<dbReference type="GO" id="GO:0003700">
    <property type="term" value="F:DNA-binding transcription factor activity"/>
    <property type="evidence" value="ECO:0007669"/>
    <property type="project" value="InterPro"/>
</dbReference>
<dbReference type="RefSeq" id="WP_068613353.1">
    <property type="nucleotide sequence ID" value="NZ_CP016268.1"/>
</dbReference>
<proteinExistence type="inferred from homology"/>
<evidence type="ECO:0000259" key="4">
    <source>
        <dbReference type="PROSITE" id="PS50931"/>
    </source>
</evidence>
<dbReference type="STRING" id="1548547.BA177_04320"/>
<accession>A0A193LDF5</accession>
<keyword evidence="3" id="KW-0804">Transcription</keyword>
<dbReference type="EMBL" id="CP016268">
    <property type="protein sequence ID" value="ANO50542.1"/>
    <property type="molecule type" value="Genomic_DNA"/>
</dbReference>
<dbReference type="Proteomes" id="UP000092695">
    <property type="component" value="Chromosome"/>
</dbReference>
<protein>
    <recommendedName>
        <fullName evidence="4">HTH lysR-type domain-containing protein</fullName>
    </recommendedName>
</protein>
<reference evidence="5 6" key="1">
    <citation type="submission" date="2016-06" db="EMBL/GenBank/DDBJ databases">
        <title>Complete genome sequence of a deep-branching marine Gamma Proteobacterium Woeseia oceani type strain XK5.</title>
        <authorList>
            <person name="Mu D."/>
            <person name="Du Z."/>
        </authorList>
    </citation>
    <scope>NUCLEOTIDE SEQUENCE [LARGE SCALE GENOMIC DNA]</scope>
    <source>
        <strain evidence="5 6">XK5</strain>
    </source>
</reference>
<dbReference type="PANTHER" id="PTHR30126">
    <property type="entry name" value="HTH-TYPE TRANSCRIPTIONAL REGULATOR"/>
    <property type="match status" value="1"/>
</dbReference>
<feature type="domain" description="HTH lysR-type" evidence="4">
    <location>
        <begin position="6"/>
        <end position="63"/>
    </location>
</feature>
<dbReference type="GO" id="GO:0000976">
    <property type="term" value="F:transcription cis-regulatory region binding"/>
    <property type="evidence" value="ECO:0007669"/>
    <property type="project" value="TreeGrafter"/>
</dbReference>
<evidence type="ECO:0000256" key="2">
    <source>
        <dbReference type="ARBA" id="ARBA00023015"/>
    </source>
</evidence>
<dbReference type="Pfam" id="PF00126">
    <property type="entry name" value="HTH_1"/>
    <property type="match status" value="1"/>
</dbReference>
<evidence type="ECO:0000256" key="3">
    <source>
        <dbReference type="ARBA" id="ARBA00023163"/>
    </source>
</evidence>
<dbReference type="InterPro" id="IPR036388">
    <property type="entry name" value="WH-like_DNA-bd_sf"/>
</dbReference>
<dbReference type="SUPFAM" id="SSF46785">
    <property type="entry name" value="Winged helix' DNA-binding domain"/>
    <property type="match status" value="1"/>
</dbReference>
<gene>
    <name evidence="5" type="ORF">BA177_04320</name>
</gene>
<keyword evidence="6" id="KW-1185">Reference proteome</keyword>
<dbReference type="PRINTS" id="PR00039">
    <property type="entry name" value="HTHLYSR"/>
</dbReference>
<dbReference type="PROSITE" id="PS50931">
    <property type="entry name" value="HTH_LYSR"/>
    <property type="match status" value="1"/>
</dbReference>
<name>A0A193LDF5_9GAMM</name>
<evidence type="ECO:0000313" key="5">
    <source>
        <dbReference type="EMBL" id="ANO50542.1"/>
    </source>
</evidence>
<evidence type="ECO:0000256" key="1">
    <source>
        <dbReference type="ARBA" id="ARBA00009437"/>
    </source>
</evidence>
<dbReference type="KEGG" id="woc:BA177_04320"/>
<sequence length="92" mass="10338">MLRSRFTIKHLEMVHAIDTAQSSTRGAEMLSISQPALSSRLRDAETALGTQLFIRRGRRLSISPAGQLLLRSARTVLEELARVENELMHLPE</sequence>
<evidence type="ECO:0000313" key="6">
    <source>
        <dbReference type="Proteomes" id="UP000092695"/>
    </source>
</evidence>
<keyword evidence="2" id="KW-0805">Transcription regulation</keyword>
<dbReference type="AlphaFoldDB" id="A0A193LDF5"/>
<dbReference type="PANTHER" id="PTHR30126:SF39">
    <property type="entry name" value="HTH-TYPE TRANSCRIPTIONAL REGULATOR CYSL"/>
    <property type="match status" value="1"/>
</dbReference>
<dbReference type="InterPro" id="IPR000847">
    <property type="entry name" value="LysR_HTH_N"/>
</dbReference>
<organism evidence="5 6">
    <name type="scientific">Woeseia oceani</name>
    <dbReference type="NCBI Taxonomy" id="1548547"/>
    <lineage>
        <taxon>Bacteria</taxon>
        <taxon>Pseudomonadati</taxon>
        <taxon>Pseudomonadota</taxon>
        <taxon>Gammaproteobacteria</taxon>
        <taxon>Woeseiales</taxon>
        <taxon>Woeseiaceae</taxon>
        <taxon>Woeseia</taxon>
    </lineage>
</organism>
<dbReference type="Gene3D" id="1.10.10.10">
    <property type="entry name" value="Winged helix-like DNA-binding domain superfamily/Winged helix DNA-binding domain"/>
    <property type="match status" value="1"/>
</dbReference>